<dbReference type="Pfam" id="PF00126">
    <property type="entry name" value="HTH_1"/>
    <property type="match status" value="1"/>
</dbReference>
<dbReference type="PROSITE" id="PS50931">
    <property type="entry name" value="HTH_LYSR"/>
    <property type="match status" value="1"/>
</dbReference>
<comment type="similarity">
    <text evidence="1">Belongs to the LysR transcriptional regulatory family.</text>
</comment>
<keyword evidence="3" id="KW-0238">DNA-binding</keyword>
<evidence type="ECO:0000259" key="5">
    <source>
        <dbReference type="PROSITE" id="PS50931"/>
    </source>
</evidence>
<dbReference type="PANTHER" id="PTHR30537">
    <property type="entry name" value="HTH-TYPE TRANSCRIPTIONAL REGULATOR"/>
    <property type="match status" value="1"/>
</dbReference>
<dbReference type="FunFam" id="1.10.10.10:FF:000001">
    <property type="entry name" value="LysR family transcriptional regulator"/>
    <property type="match status" value="1"/>
</dbReference>
<sequence>MNHHREMQVFLAVAQAGSLAAAARALQLSQATVMRTVTALENRLDASLLLRGPRGVSLSPAGAAFADSCLRILQRLDEAERSVTGLHASPAGQLTLALPLLMTHQVLMPVAVDYLAAFPKVSLATLAREELPRLLEEGIDLAVVVGHLPSSSGFAVPLGQVRPVVCAAPAYFERWGRPANPQALAAHRTIATSTTGHVGEWRFAQETVKVAPRLTCSTPQAAIRAALAGFGLTRCLSYEAHHELQTGQLLAVLEAFAAPPLPVQLYYREGRRAAARVRSFLDFAVPRLRAHPAFAMG</sequence>
<name>A0A379IS72_ECTME</name>
<dbReference type="GO" id="GO:0003700">
    <property type="term" value="F:DNA-binding transcription factor activity"/>
    <property type="evidence" value="ECO:0007669"/>
    <property type="project" value="InterPro"/>
</dbReference>
<protein>
    <submittedName>
        <fullName evidence="6">LysR family transcriptional regulator</fullName>
    </submittedName>
</protein>
<dbReference type="CDD" id="cd08471">
    <property type="entry name" value="PBP2_CrgA_like_2"/>
    <property type="match status" value="1"/>
</dbReference>
<evidence type="ECO:0000256" key="3">
    <source>
        <dbReference type="ARBA" id="ARBA00023125"/>
    </source>
</evidence>
<dbReference type="PANTHER" id="PTHR30537:SF5">
    <property type="entry name" value="HTH-TYPE TRANSCRIPTIONAL ACTIVATOR TTDR-RELATED"/>
    <property type="match status" value="1"/>
</dbReference>
<evidence type="ECO:0000313" key="7">
    <source>
        <dbReference type="Proteomes" id="UP000254260"/>
    </source>
</evidence>
<organism evidence="6 7">
    <name type="scientific">Ectopseudomonas mendocina</name>
    <name type="common">Pseudomonas mendocina</name>
    <dbReference type="NCBI Taxonomy" id="300"/>
    <lineage>
        <taxon>Bacteria</taxon>
        <taxon>Pseudomonadati</taxon>
        <taxon>Pseudomonadota</taxon>
        <taxon>Gammaproteobacteria</taxon>
        <taxon>Pseudomonadales</taxon>
        <taxon>Pseudomonadaceae</taxon>
        <taxon>Ectopseudomonas</taxon>
    </lineage>
</organism>
<dbReference type="EMBL" id="UGUU01000001">
    <property type="protein sequence ID" value="SUD39149.1"/>
    <property type="molecule type" value="Genomic_DNA"/>
</dbReference>
<gene>
    <name evidence="6" type="primary">dmlR_8</name>
    <name evidence="6" type="ORF">NCTC10899_01953</name>
</gene>
<dbReference type="Pfam" id="PF03466">
    <property type="entry name" value="LysR_substrate"/>
    <property type="match status" value="1"/>
</dbReference>
<evidence type="ECO:0000313" key="6">
    <source>
        <dbReference type="EMBL" id="SUD39149.1"/>
    </source>
</evidence>
<reference evidence="6 7" key="1">
    <citation type="submission" date="2018-06" db="EMBL/GenBank/DDBJ databases">
        <authorList>
            <consortium name="Pathogen Informatics"/>
            <person name="Doyle S."/>
        </authorList>
    </citation>
    <scope>NUCLEOTIDE SEQUENCE [LARGE SCALE GENOMIC DNA]</scope>
    <source>
        <strain evidence="6 7">NCTC10899</strain>
    </source>
</reference>
<dbReference type="Gene3D" id="3.40.190.290">
    <property type="match status" value="1"/>
</dbReference>
<dbReference type="InterPro" id="IPR036390">
    <property type="entry name" value="WH_DNA-bd_sf"/>
</dbReference>
<proteinExistence type="inferred from homology"/>
<feature type="domain" description="HTH lysR-type" evidence="5">
    <location>
        <begin position="1"/>
        <end position="59"/>
    </location>
</feature>
<dbReference type="Gene3D" id="1.10.10.10">
    <property type="entry name" value="Winged helix-like DNA-binding domain superfamily/Winged helix DNA-binding domain"/>
    <property type="match status" value="1"/>
</dbReference>
<dbReference type="InterPro" id="IPR005119">
    <property type="entry name" value="LysR_subst-bd"/>
</dbReference>
<dbReference type="InterPro" id="IPR000847">
    <property type="entry name" value="LysR_HTH_N"/>
</dbReference>
<dbReference type="InterPro" id="IPR036388">
    <property type="entry name" value="WH-like_DNA-bd_sf"/>
</dbReference>
<dbReference type="InterPro" id="IPR058163">
    <property type="entry name" value="LysR-type_TF_proteobact-type"/>
</dbReference>
<evidence type="ECO:0000256" key="4">
    <source>
        <dbReference type="ARBA" id="ARBA00023163"/>
    </source>
</evidence>
<dbReference type="AlphaFoldDB" id="A0A379IS72"/>
<keyword evidence="4" id="KW-0804">Transcription</keyword>
<dbReference type="GeneID" id="57605658"/>
<dbReference type="GO" id="GO:0006351">
    <property type="term" value="P:DNA-templated transcription"/>
    <property type="evidence" value="ECO:0007669"/>
    <property type="project" value="TreeGrafter"/>
</dbReference>
<dbReference type="RefSeq" id="WP_017362668.1">
    <property type="nucleotide sequence ID" value="NZ_CAXYQS010000008.1"/>
</dbReference>
<dbReference type="SUPFAM" id="SSF53850">
    <property type="entry name" value="Periplasmic binding protein-like II"/>
    <property type="match status" value="1"/>
</dbReference>
<evidence type="ECO:0000256" key="2">
    <source>
        <dbReference type="ARBA" id="ARBA00023015"/>
    </source>
</evidence>
<keyword evidence="2" id="KW-0805">Transcription regulation</keyword>
<dbReference type="SUPFAM" id="SSF46785">
    <property type="entry name" value="Winged helix' DNA-binding domain"/>
    <property type="match status" value="1"/>
</dbReference>
<evidence type="ECO:0000256" key="1">
    <source>
        <dbReference type="ARBA" id="ARBA00009437"/>
    </source>
</evidence>
<dbReference type="Proteomes" id="UP000254260">
    <property type="component" value="Unassembled WGS sequence"/>
</dbReference>
<accession>A0A379IS72</accession>
<dbReference type="OrthoDB" id="9786526at2"/>
<dbReference type="GO" id="GO:0043565">
    <property type="term" value="F:sequence-specific DNA binding"/>
    <property type="evidence" value="ECO:0007669"/>
    <property type="project" value="TreeGrafter"/>
</dbReference>